<evidence type="ECO:0000256" key="3">
    <source>
        <dbReference type="ARBA" id="ARBA00022782"/>
    </source>
</evidence>
<organism evidence="8">
    <name type="scientific">Ananas comosus var. bracteatus</name>
    <name type="common">red pineapple</name>
    <dbReference type="NCBI Taxonomy" id="296719"/>
    <lineage>
        <taxon>Eukaryota</taxon>
        <taxon>Viridiplantae</taxon>
        <taxon>Streptophyta</taxon>
        <taxon>Embryophyta</taxon>
        <taxon>Tracheophyta</taxon>
        <taxon>Spermatophyta</taxon>
        <taxon>Magnoliopsida</taxon>
        <taxon>Liliopsida</taxon>
        <taxon>Poales</taxon>
        <taxon>Bromeliaceae</taxon>
        <taxon>Bromelioideae</taxon>
        <taxon>Ananas</taxon>
    </lineage>
</organism>
<accession>A0A6V7PL83</accession>
<evidence type="ECO:0008006" key="9">
    <source>
        <dbReference type="Google" id="ProtNLM"/>
    </source>
</evidence>
<proteinExistence type="inferred from homology"/>
<evidence type="ECO:0000256" key="4">
    <source>
        <dbReference type="ARBA" id="ARBA00023054"/>
    </source>
</evidence>
<keyword evidence="4 6" id="KW-0175">Coiled coil</keyword>
<evidence type="ECO:0000256" key="2">
    <source>
        <dbReference type="ARBA" id="ARBA00022473"/>
    </source>
</evidence>
<reference evidence="8" key="1">
    <citation type="submission" date="2020-07" db="EMBL/GenBank/DDBJ databases">
        <authorList>
            <person name="Lin J."/>
        </authorList>
    </citation>
    <scope>NUCLEOTIDE SEQUENCE</scope>
</reference>
<keyword evidence="2" id="KW-0217">Developmental protein</keyword>
<dbReference type="InterPro" id="IPR040353">
    <property type="entry name" value="FLX/FLX-like"/>
</dbReference>
<dbReference type="GO" id="GO:0030154">
    <property type="term" value="P:cell differentiation"/>
    <property type="evidence" value="ECO:0007669"/>
    <property type="project" value="UniProtKB-KW"/>
</dbReference>
<dbReference type="AlphaFoldDB" id="A0A6V7PL83"/>
<gene>
    <name evidence="8" type="ORF">CB5_LOCUS14802</name>
</gene>
<feature type="region of interest" description="Disordered" evidence="7">
    <location>
        <begin position="185"/>
        <end position="231"/>
    </location>
</feature>
<evidence type="ECO:0000256" key="7">
    <source>
        <dbReference type="SAM" id="MobiDB-lite"/>
    </source>
</evidence>
<protein>
    <recommendedName>
        <fullName evidence="9">Protein FLX-like 2</fullName>
    </recommendedName>
</protein>
<dbReference type="PANTHER" id="PTHR33405">
    <property type="entry name" value="PROTEIN FLX-LIKE 2"/>
    <property type="match status" value="1"/>
</dbReference>
<feature type="coiled-coil region" evidence="6">
    <location>
        <begin position="12"/>
        <end position="116"/>
    </location>
</feature>
<comment type="similarity">
    <text evidence="1">Belongs to the FLX family.</text>
</comment>
<keyword evidence="5" id="KW-0287">Flowering</keyword>
<feature type="region of interest" description="Disordered" evidence="7">
    <location>
        <begin position="286"/>
        <end position="309"/>
    </location>
</feature>
<name>A0A6V7PL83_ANACO</name>
<keyword evidence="3" id="KW-0221">Differentiation</keyword>
<evidence type="ECO:0000256" key="1">
    <source>
        <dbReference type="ARBA" id="ARBA00005405"/>
    </source>
</evidence>
<evidence type="ECO:0000256" key="5">
    <source>
        <dbReference type="ARBA" id="ARBA00023089"/>
    </source>
</evidence>
<dbReference type="GO" id="GO:0009908">
    <property type="term" value="P:flower development"/>
    <property type="evidence" value="ECO:0007669"/>
    <property type="project" value="UniProtKB-KW"/>
</dbReference>
<evidence type="ECO:0000313" key="8">
    <source>
        <dbReference type="EMBL" id="CAD1831591.1"/>
    </source>
</evidence>
<dbReference type="EMBL" id="LR862149">
    <property type="protein sequence ID" value="CAD1831591.1"/>
    <property type="molecule type" value="Genomic_DNA"/>
</dbReference>
<sequence>MEQKLAAQHMEMQTLATENQRLAATHSSLRQELAAAQQELQRLHAHMDAVKAEQEQQMRALMDKMVKMEADLKSSEPVKVELQQAHAEAQRLVVTRQELMSKVQQLNQDLQRTHGDVQQIPALMTELDALRQEYQHCRATYDYERKIRVDHFESLQVMEKNYISMVREVEKLRAELTNATKLDRSGTNAFGGGPYGSNTAMKENESSTHHSVGQNAYEDGYGVPQAHGSSGAAAYGGNPAVTAAPARPGYDASRAGGYDAARSGSFEAPRGMGGYEFEASKASAYDASRGAQGPGNNASSHHGSIAQAPTPYGATQALAAPYGPAQGPLAAAHYGLAQLGGPAVAQYGSAQLGGPAQGQAAASPYGSAQLGGRLRAQRQRHCIMGPDSLVDWVRALRVHHIMDLHSLVGQLKARLAPSMVLHMLLRAMDRGRPRLGQELRMKLLVAMLDGDKRFL</sequence>
<evidence type="ECO:0000256" key="6">
    <source>
        <dbReference type="SAM" id="Coils"/>
    </source>
</evidence>
<dbReference type="PANTHER" id="PTHR33405:SF4">
    <property type="entry name" value="PROTEIN FLX-LIKE 2"/>
    <property type="match status" value="1"/>
</dbReference>